<evidence type="ECO:0000256" key="10">
    <source>
        <dbReference type="ARBA" id="ARBA00069168"/>
    </source>
</evidence>
<evidence type="ECO:0000256" key="8">
    <source>
        <dbReference type="ARBA" id="ARBA00058074"/>
    </source>
</evidence>
<dbReference type="PANTHER" id="PTHR48071:SF15">
    <property type="entry name" value="SRCR DOMAIN-CONTAINING PROTEIN"/>
    <property type="match status" value="1"/>
</dbReference>
<keyword evidence="6" id="KW-0675">Receptor</keyword>
<name>A0A7L4G3Z9_9COLU</name>
<evidence type="ECO:0000256" key="2">
    <source>
        <dbReference type="ARBA" id="ARBA00022525"/>
    </source>
</evidence>
<dbReference type="OrthoDB" id="536948at2759"/>
<keyword evidence="14" id="KW-1185">Reference proteome</keyword>
<comment type="caution">
    <text evidence="11">Lacks conserved residue(s) required for the propagation of feature annotation.</text>
</comment>
<dbReference type="SUPFAM" id="SSF56487">
    <property type="entry name" value="SRCR-like"/>
    <property type="match status" value="1"/>
</dbReference>
<feature type="non-terminal residue" evidence="13">
    <location>
        <position position="1"/>
    </location>
</feature>
<dbReference type="EMBL" id="VWYH01009708">
    <property type="protein sequence ID" value="NXW93816.1"/>
    <property type="molecule type" value="Genomic_DNA"/>
</dbReference>
<evidence type="ECO:0000256" key="5">
    <source>
        <dbReference type="ARBA" id="ARBA00023157"/>
    </source>
</evidence>
<dbReference type="AlphaFoldDB" id="A0A7L4G3Z9"/>
<dbReference type="Gene3D" id="3.10.250.10">
    <property type="entry name" value="SRCR-like domain"/>
    <property type="match status" value="1"/>
</dbReference>
<comment type="subunit">
    <text evidence="9">Interacts with LGALS1 and laminin.</text>
</comment>
<evidence type="ECO:0000256" key="7">
    <source>
        <dbReference type="ARBA" id="ARBA00023180"/>
    </source>
</evidence>
<comment type="function">
    <text evidence="8">Binds to extracellular matrix proteins. Binds to pathogen-associated molecular patterns (PAMPs) present on the cell walls of Gram-positive and Gram-negative bacteria and fungi, behaving as a pattern recognition receptor (PRR). Induces bacterial and fungal aggregation and subsequent inhibition of PAMP-induced cytokine release. Does not possess intrinsic bactericidal activity. May play a role in the innate defense and homeostasis of certain epithelial surfaces.</text>
</comment>
<dbReference type="Proteomes" id="UP000541332">
    <property type="component" value="Unassembled WGS sequence"/>
</dbReference>
<keyword evidence="7" id="KW-0325">Glycoprotein</keyword>
<dbReference type="FunFam" id="3.10.250.10:FF:000007">
    <property type="entry name" value="Soluble scavenger receptor cysteine-rich domain-containing protein SSC5D"/>
    <property type="match status" value="1"/>
</dbReference>
<evidence type="ECO:0000256" key="1">
    <source>
        <dbReference type="ARBA" id="ARBA00004613"/>
    </source>
</evidence>
<evidence type="ECO:0000256" key="11">
    <source>
        <dbReference type="PROSITE-ProRule" id="PRU00196"/>
    </source>
</evidence>
<sequence length="83" mass="8423">GPGRCAGRLELLHGGLWGTVCDDLWGLGGARVVCAQLGCGGPVAAPGAAFFGEGTGPVWLDDVRCRGDEESLLQCPAAPWGQS</sequence>
<dbReference type="SMART" id="SM00202">
    <property type="entry name" value="SR"/>
    <property type="match status" value="1"/>
</dbReference>
<protein>
    <recommendedName>
        <fullName evidence="10">Soluble scavenger receptor cysteine-rich domain-containing protein SSC5D</fullName>
    </recommendedName>
</protein>
<dbReference type="GO" id="GO:0005615">
    <property type="term" value="C:extracellular space"/>
    <property type="evidence" value="ECO:0007669"/>
    <property type="project" value="TreeGrafter"/>
</dbReference>
<gene>
    <name evidence="13" type="primary">Cd163_1</name>
    <name evidence="13" type="ORF">ALOBEC_R15598</name>
</gene>
<evidence type="ECO:0000256" key="3">
    <source>
        <dbReference type="ARBA" id="ARBA00022729"/>
    </source>
</evidence>
<feature type="non-terminal residue" evidence="13">
    <location>
        <position position="83"/>
    </location>
</feature>
<evidence type="ECO:0000256" key="9">
    <source>
        <dbReference type="ARBA" id="ARBA00064153"/>
    </source>
</evidence>
<dbReference type="InterPro" id="IPR001190">
    <property type="entry name" value="SRCR"/>
</dbReference>
<evidence type="ECO:0000313" key="13">
    <source>
        <dbReference type="EMBL" id="NXW93816.1"/>
    </source>
</evidence>
<dbReference type="PANTHER" id="PTHR48071">
    <property type="entry name" value="SRCR DOMAIN-CONTAINING PROTEIN"/>
    <property type="match status" value="1"/>
</dbReference>
<reference evidence="13 14" key="1">
    <citation type="submission" date="2020-02" db="EMBL/GenBank/DDBJ databases">
        <title>Bird 10,000 Genomes (B10K) Project - Family phase.</title>
        <authorList>
            <person name="Zhang G."/>
        </authorList>
    </citation>
    <scope>NUCLEOTIDE SEQUENCE [LARGE SCALE GENOMIC DNA]</scope>
    <source>
        <strain evidence="13">B10K-DU-006-06</strain>
    </source>
</reference>
<organism evidence="13 14">
    <name type="scientific">Pampusana beccarii</name>
    <name type="common">Western bronze ground-dove</name>
    <dbReference type="NCBI Taxonomy" id="2953425"/>
    <lineage>
        <taxon>Eukaryota</taxon>
        <taxon>Metazoa</taxon>
        <taxon>Chordata</taxon>
        <taxon>Craniata</taxon>
        <taxon>Vertebrata</taxon>
        <taxon>Euteleostomi</taxon>
        <taxon>Archelosauria</taxon>
        <taxon>Archosauria</taxon>
        <taxon>Dinosauria</taxon>
        <taxon>Saurischia</taxon>
        <taxon>Theropoda</taxon>
        <taxon>Coelurosauria</taxon>
        <taxon>Aves</taxon>
        <taxon>Neognathae</taxon>
        <taxon>Neoaves</taxon>
        <taxon>Columbimorphae</taxon>
        <taxon>Columbiformes</taxon>
        <taxon>Columbidae</taxon>
        <taxon>Pampusana</taxon>
    </lineage>
</organism>
<proteinExistence type="predicted"/>
<keyword evidence="5 11" id="KW-1015">Disulfide bond</keyword>
<dbReference type="PROSITE" id="PS50287">
    <property type="entry name" value="SRCR_2"/>
    <property type="match status" value="1"/>
</dbReference>
<dbReference type="PROSITE" id="PS00420">
    <property type="entry name" value="SRCR_1"/>
    <property type="match status" value="1"/>
</dbReference>
<dbReference type="GO" id="GO:0031638">
    <property type="term" value="P:zymogen activation"/>
    <property type="evidence" value="ECO:0007669"/>
    <property type="project" value="TreeGrafter"/>
</dbReference>
<comment type="caution">
    <text evidence="13">The sequence shown here is derived from an EMBL/GenBank/DDBJ whole genome shotgun (WGS) entry which is preliminary data.</text>
</comment>
<comment type="subcellular location">
    <subcellularLocation>
        <location evidence="1">Secreted</location>
    </subcellularLocation>
</comment>
<dbReference type="PRINTS" id="PR00258">
    <property type="entry name" value="SPERACTRCPTR"/>
</dbReference>
<keyword evidence="4" id="KW-0677">Repeat</keyword>
<dbReference type="Pfam" id="PF00530">
    <property type="entry name" value="SRCR"/>
    <property type="match status" value="1"/>
</dbReference>
<dbReference type="GO" id="GO:0005886">
    <property type="term" value="C:plasma membrane"/>
    <property type="evidence" value="ECO:0007669"/>
    <property type="project" value="TreeGrafter"/>
</dbReference>
<keyword evidence="3" id="KW-0732">Signal</keyword>
<dbReference type="GO" id="GO:0004252">
    <property type="term" value="F:serine-type endopeptidase activity"/>
    <property type="evidence" value="ECO:0007669"/>
    <property type="project" value="TreeGrafter"/>
</dbReference>
<evidence type="ECO:0000259" key="12">
    <source>
        <dbReference type="PROSITE" id="PS50287"/>
    </source>
</evidence>
<dbReference type="InterPro" id="IPR036772">
    <property type="entry name" value="SRCR-like_dom_sf"/>
</dbReference>
<evidence type="ECO:0000313" key="14">
    <source>
        <dbReference type="Proteomes" id="UP000541332"/>
    </source>
</evidence>
<feature type="domain" description="SRCR" evidence="12">
    <location>
        <begin position="1"/>
        <end position="83"/>
    </location>
</feature>
<accession>A0A7L4G3Z9</accession>
<evidence type="ECO:0000256" key="4">
    <source>
        <dbReference type="ARBA" id="ARBA00022737"/>
    </source>
</evidence>
<feature type="disulfide bond" evidence="11">
    <location>
        <begin position="65"/>
        <end position="75"/>
    </location>
</feature>
<evidence type="ECO:0000256" key="6">
    <source>
        <dbReference type="ARBA" id="ARBA00023170"/>
    </source>
</evidence>
<keyword evidence="2" id="KW-0964">Secreted</keyword>